<name>A0A0W8FFE4_9ZZZZ</name>
<sequence>MTAVLDEEIQKLCSLAEEKGAVARPFHTKDIVVAEWVRFKCRYGCKGYAKHLSCPPYVPSPEETRRMVSEYRTAVIMRFDGIPGYDTLRPEDIPEDFHPFYADLIMWVNSTVHFIEKTAFYDGFYKAFGFGAYPCIYCEHCVAEECKGPVDESIRRLCRHMDRVRPSMEAAGMDVFATARNAGWEISTIPCKDMEYGKVVHGDFHSVGIVLIE</sequence>
<reference evidence="1" key="1">
    <citation type="journal article" date="2015" name="Proc. Natl. Acad. Sci. U.S.A.">
        <title>Networks of energetic and metabolic interactions define dynamics in microbial communities.</title>
        <authorList>
            <person name="Embree M."/>
            <person name="Liu J.K."/>
            <person name="Al-Bassam M.M."/>
            <person name="Zengler K."/>
        </authorList>
    </citation>
    <scope>NUCLEOTIDE SEQUENCE</scope>
</reference>
<proteinExistence type="predicted"/>
<organism evidence="1">
    <name type="scientific">hydrocarbon metagenome</name>
    <dbReference type="NCBI Taxonomy" id="938273"/>
    <lineage>
        <taxon>unclassified sequences</taxon>
        <taxon>metagenomes</taxon>
        <taxon>ecological metagenomes</taxon>
    </lineage>
</organism>
<accession>A0A0W8FFE4</accession>
<dbReference type="Pfam" id="PF10050">
    <property type="entry name" value="DUF2284"/>
    <property type="match status" value="1"/>
</dbReference>
<protein>
    <recommendedName>
        <fullName evidence="2">Metal-binding protein</fullName>
    </recommendedName>
</protein>
<dbReference type="EMBL" id="LNQE01001271">
    <property type="protein sequence ID" value="KUG19629.1"/>
    <property type="molecule type" value="Genomic_DNA"/>
</dbReference>
<evidence type="ECO:0008006" key="2">
    <source>
        <dbReference type="Google" id="ProtNLM"/>
    </source>
</evidence>
<gene>
    <name evidence="1" type="ORF">ASZ90_010654</name>
</gene>
<dbReference type="InterPro" id="IPR019271">
    <property type="entry name" value="DUF2284_metal-binding"/>
</dbReference>
<evidence type="ECO:0000313" key="1">
    <source>
        <dbReference type="EMBL" id="KUG19629.1"/>
    </source>
</evidence>
<comment type="caution">
    <text evidence="1">The sequence shown here is derived from an EMBL/GenBank/DDBJ whole genome shotgun (WGS) entry which is preliminary data.</text>
</comment>
<dbReference type="AlphaFoldDB" id="A0A0W8FFE4"/>